<keyword evidence="2" id="KW-1133">Transmembrane helix</keyword>
<dbReference type="RefSeq" id="WP_029636004.1">
    <property type="nucleotide sequence ID" value="NZ_JACJTA010000166.1"/>
</dbReference>
<keyword evidence="2" id="KW-0472">Membrane</keyword>
<sequence length="86" mass="9380">MNKHQSKSKKIIPFTGEFYPESEAQTTTPTPSPVAGATFIFIAAALVSGLALGAISTYQSADQQQLRQLQSDHQQLQQVKSKVCKE</sequence>
<accession>A0ABR8H128</accession>
<name>A0ABR8H128_9CYAN</name>
<protein>
    <submittedName>
        <fullName evidence="3">Uncharacterized protein</fullName>
    </submittedName>
</protein>
<feature type="region of interest" description="Disordered" evidence="1">
    <location>
        <begin position="1"/>
        <end position="30"/>
    </location>
</feature>
<feature type="transmembrane region" description="Helical" evidence="2">
    <location>
        <begin position="34"/>
        <end position="58"/>
    </location>
</feature>
<dbReference type="Proteomes" id="UP000660380">
    <property type="component" value="Unassembled WGS sequence"/>
</dbReference>
<keyword evidence="4" id="KW-1185">Reference proteome</keyword>
<evidence type="ECO:0000256" key="2">
    <source>
        <dbReference type="SAM" id="Phobius"/>
    </source>
</evidence>
<comment type="caution">
    <text evidence="3">The sequence shown here is derived from an EMBL/GenBank/DDBJ whole genome shotgun (WGS) entry which is preliminary data.</text>
</comment>
<evidence type="ECO:0000313" key="3">
    <source>
        <dbReference type="EMBL" id="MBD2609521.1"/>
    </source>
</evidence>
<dbReference type="EMBL" id="JACJTA010000166">
    <property type="protein sequence ID" value="MBD2609521.1"/>
    <property type="molecule type" value="Genomic_DNA"/>
</dbReference>
<proteinExistence type="predicted"/>
<reference evidence="3 4" key="1">
    <citation type="journal article" date="2020" name="ISME J.">
        <title>Comparative genomics reveals insights into cyanobacterial evolution and habitat adaptation.</title>
        <authorList>
            <person name="Chen M.Y."/>
            <person name="Teng W.K."/>
            <person name="Zhao L."/>
            <person name="Hu C.X."/>
            <person name="Zhou Y.K."/>
            <person name="Han B.P."/>
            <person name="Song L.R."/>
            <person name="Shu W.S."/>
        </authorList>
    </citation>
    <scope>NUCLEOTIDE SEQUENCE [LARGE SCALE GENOMIC DNA]</scope>
    <source>
        <strain evidence="3 4">FACHB-248</strain>
    </source>
</reference>
<organism evidence="3 4">
    <name type="scientific">Scytonema hofmannii FACHB-248</name>
    <dbReference type="NCBI Taxonomy" id="1842502"/>
    <lineage>
        <taxon>Bacteria</taxon>
        <taxon>Bacillati</taxon>
        <taxon>Cyanobacteriota</taxon>
        <taxon>Cyanophyceae</taxon>
        <taxon>Nostocales</taxon>
        <taxon>Scytonemataceae</taxon>
        <taxon>Scytonema</taxon>
    </lineage>
</organism>
<gene>
    <name evidence="3" type="ORF">H6G81_34795</name>
</gene>
<keyword evidence="2" id="KW-0812">Transmembrane</keyword>
<feature type="compositionally biased region" description="Basic residues" evidence="1">
    <location>
        <begin position="1"/>
        <end position="10"/>
    </location>
</feature>
<evidence type="ECO:0000313" key="4">
    <source>
        <dbReference type="Proteomes" id="UP000660380"/>
    </source>
</evidence>
<evidence type="ECO:0000256" key="1">
    <source>
        <dbReference type="SAM" id="MobiDB-lite"/>
    </source>
</evidence>